<organism evidence="2 3">
    <name type="scientific">Methanoculleus marisnigri</name>
    <dbReference type="NCBI Taxonomy" id="2198"/>
    <lineage>
        <taxon>Archaea</taxon>
        <taxon>Methanobacteriati</taxon>
        <taxon>Methanobacteriota</taxon>
        <taxon>Stenosarchaea group</taxon>
        <taxon>Methanomicrobia</taxon>
        <taxon>Methanomicrobiales</taxon>
        <taxon>Methanomicrobiaceae</taxon>
        <taxon>Methanoculleus</taxon>
    </lineage>
</organism>
<keyword evidence="1" id="KW-0175">Coiled coil</keyword>
<dbReference type="PATRIC" id="fig|2198.3.peg.659"/>
<dbReference type="Pfam" id="PF04312">
    <property type="entry name" value="DUF460"/>
    <property type="match status" value="1"/>
</dbReference>
<dbReference type="PANTHER" id="PTHR40707">
    <property type="entry name" value="POSSIBLE NUCLEASE OF RNASE H FOLD, RUVC/YQGF FAMILY"/>
    <property type="match status" value="1"/>
</dbReference>
<reference evidence="3" key="1">
    <citation type="journal article" date="2015" name="MBio">
        <title>Genome-Resolved Metagenomic Analysis Reveals Roles for Candidate Phyla and Other Microbial Community Members in Biogeochemical Transformations in Oil Reservoirs.</title>
        <authorList>
            <person name="Hu P."/>
            <person name="Tom L."/>
            <person name="Singh A."/>
            <person name="Thomas B.C."/>
            <person name="Baker B.J."/>
            <person name="Piceno Y.M."/>
            <person name="Andersen G.L."/>
            <person name="Banfield J.F."/>
        </authorList>
    </citation>
    <scope>NUCLEOTIDE SEQUENCE [LARGE SCALE GENOMIC DNA]</scope>
</reference>
<feature type="coiled-coil region" evidence="1">
    <location>
        <begin position="418"/>
        <end position="501"/>
    </location>
</feature>
<evidence type="ECO:0000256" key="1">
    <source>
        <dbReference type="SAM" id="Coils"/>
    </source>
</evidence>
<evidence type="ECO:0000313" key="2">
    <source>
        <dbReference type="EMBL" id="KUL02087.1"/>
    </source>
</evidence>
<proteinExistence type="predicted"/>
<dbReference type="EMBL" id="LGHE01000073">
    <property type="protein sequence ID" value="KUL02087.1"/>
    <property type="molecule type" value="Genomic_DNA"/>
</dbReference>
<dbReference type="Proteomes" id="UP000054598">
    <property type="component" value="Unassembled WGS sequence"/>
</dbReference>
<accession>A0A117MG41</accession>
<protein>
    <recommendedName>
        <fullName evidence="4">DUF460 domain-containing protein</fullName>
    </recommendedName>
</protein>
<dbReference type="PANTHER" id="PTHR40707:SF1">
    <property type="entry name" value="DUF460 DOMAIN-CONTAINING PROTEIN"/>
    <property type="match status" value="1"/>
</dbReference>
<comment type="caution">
    <text evidence="2">The sequence shown here is derived from an EMBL/GenBank/DDBJ whole genome shotgun (WGS) entry which is preliminary data.</text>
</comment>
<sequence length="652" mass="73309">MRVFGIDIIKGSVRSRTRRPVYALSRVEDGEIMGVEEVTGFRLQRLLAAEQPDILAVDSLQEIAADQRELYAFLQALPPATKLVQVTGGEKKESLGKVAARYNISFNKSDPYAEARTTARVASLGAGVEVIAFENTTDIVVSRHRSPGRGGWSQNRYVRKIHGGVLQKAREIEARLRGAGLDYEKKETKAFGGFSRVTFRVVAPRDMVPVHSSRGADVQVRVAGRQLDRIRFEPLSSRPRYLIVGLDPGTTTGIAAVDLDGNLVLLSSSRQMTMSDIVEELYHAGKPLIIASDVHQMPYSVEKIRRAFNAIPYTPKQSLSVEAKYDLTAAFSYTNDHERDALSAALDAYRSLQNKFRNITKRVQPGFDLDEVRARVLRGQPLDTVLADLQGVPAAPKPVEPTVPVPERPIDDERVMALDGMVKRLRSYVQELQEELREHDREMERLRQSLRRARSATERKVRRDAELATKDATIESLREQLRGERRRSRRLKKRLERIETVAKIEVSEDYSPLKVLDSLTREGVRGLQEEVGIVKGDILYVPRAHGWGRGVVKDLAGTGVRALVIGGGPEEPPDPHLVRVAREAGLPLLPADTVKPDIRGRTGAARTRAIEEAIGEWEEEQKEYRREQEAERVEYLFKEYRSEREKEVRRGG</sequence>
<evidence type="ECO:0000313" key="3">
    <source>
        <dbReference type="Proteomes" id="UP000054598"/>
    </source>
</evidence>
<evidence type="ECO:0008006" key="4">
    <source>
        <dbReference type="Google" id="ProtNLM"/>
    </source>
</evidence>
<dbReference type="AlphaFoldDB" id="A0A117MG41"/>
<name>A0A117MG41_9EURY</name>
<gene>
    <name evidence="2" type="ORF">XE10_0814</name>
</gene>
<feature type="coiled-coil region" evidence="1">
    <location>
        <begin position="607"/>
        <end position="634"/>
    </location>
</feature>
<dbReference type="InterPro" id="IPR007408">
    <property type="entry name" value="DUF460"/>
</dbReference>